<evidence type="ECO:0000313" key="2">
    <source>
        <dbReference type="EMBL" id="RKP05175.1"/>
    </source>
</evidence>
<protein>
    <submittedName>
        <fullName evidence="2">Uncharacterized protein</fullName>
    </submittedName>
</protein>
<dbReference type="AlphaFoldDB" id="A0A4P9XHJ8"/>
<dbReference type="EMBL" id="KZ993232">
    <property type="protein sequence ID" value="RKP05175.1"/>
    <property type="molecule type" value="Genomic_DNA"/>
</dbReference>
<dbReference type="PANTHER" id="PTHR39470:SF1">
    <property type="entry name" value="CHORISMATE SYNTHASE PROTEIN"/>
    <property type="match status" value="1"/>
</dbReference>
<feature type="transmembrane region" description="Helical" evidence="1">
    <location>
        <begin position="60"/>
        <end position="79"/>
    </location>
</feature>
<keyword evidence="1" id="KW-0472">Membrane</keyword>
<feature type="transmembrane region" description="Helical" evidence="1">
    <location>
        <begin position="276"/>
        <end position="295"/>
    </location>
</feature>
<accession>A0A4P9XHJ8</accession>
<organism evidence="2 3">
    <name type="scientific">Thamnocephalis sphaerospora</name>
    <dbReference type="NCBI Taxonomy" id="78915"/>
    <lineage>
        <taxon>Eukaryota</taxon>
        <taxon>Fungi</taxon>
        <taxon>Fungi incertae sedis</taxon>
        <taxon>Zoopagomycota</taxon>
        <taxon>Zoopagomycotina</taxon>
        <taxon>Zoopagomycetes</taxon>
        <taxon>Zoopagales</taxon>
        <taxon>Sigmoideomycetaceae</taxon>
        <taxon>Thamnocephalis</taxon>
    </lineage>
</organism>
<dbReference type="PANTHER" id="PTHR39470">
    <property type="entry name" value="CHROMOSOME 10, WHOLE GENOME SHOTGUN SEQUENCE"/>
    <property type="match status" value="1"/>
</dbReference>
<keyword evidence="1" id="KW-1133">Transmembrane helix</keyword>
<keyword evidence="3" id="KW-1185">Reference proteome</keyword>
<feature type="transmembrane region" description="Helical" evidence="1">
    <location>
        <begin position="237"/>
        <end position="256"/>
    </location>
</feature>
<evidence type="ECO:0000313" key="3">
    <source>
        <dbReference type="Proteomes" id="UP000271241"/>
    </source>
</evidence>
<evidence type="ECO:0000256" key="1">
    <source>
        <dbReference type="SAM" id="Phobius"/>
    </source>
</evidence>
<dbReference type="STRING" id="78915.A0A4P9XHJ8"/>
<reference evidence="3" key="1">
    <citation type="journal article" date="2018" name="Nat. Microbiol.">
        <title>Leveraging single-cell genomics to expand the fungal tree of life.</title>
        <authorList>
            <person name="Ahrendt S.R."/>
            <person name="Quandt C.A."/>
            <person name="Ciobanu D."/>
            <person name="Clum A."/>
            <person name="Salamov A."/>
            <person name="Andreopoulos B."/>
            <person name="Cheng J.F."/>
            <person name="Woyke T."/>
            <person name="Pelin A."/>
            <person name="Henrissat B."/>
            <person name="Reynolds N.K."/>
            <person name="Benny G.L."/>
            <person name="Smith M.E."/>
            <person name="James T.Y."/>
            <person name="Grigoriev I.V."/>
        </authorList>
    </citation>
    <scope>NUCLEOTIDE SEQUENCE [LARGE SCALE GENOMIC DNA]</scope>
    <source>
        <strain evidence="3">RSA 1356</strain>
    </source>
</reference>
<name>A0A4P9XHJ8_9FUNG</name>
<dbReference type="OrthoDB" id="4218123at2759"/>
<sequence length="432" mass="47538">MIDTLLAFLSSSWGQLFLVIAAPYVVRFVKVKLGGGQRSDASAAAESKVPPFELSSRARLAVALLAVAAIWQTAQLVLLGPPNLFHDLGVPRDAPNFVLRNAVRKFVGDRLGMQGARDLATMENRVAEDAQAKRMLDLWKQIKTEERRGMYCTFGEETFVSCGDACTDSSDFAMYTAPTIAWEYLMTAVVIGIITSNGLISQTSVRNEAADVPTNALAVLAVVEQEQQRRRDNARKYAAWSLLGGVGTEVLLLLLADGQRNDPFGVLAMPFLYNELWNLRRWFFLVLYAGIWMYARPQTLSSAAIRRTTDLTDPAALATLAVNELETVHQRMRVLALVRSAVVSDEALCTRHLKYHRAAALDRQAVEADADYMAGVERVRDRLQLNRLMEDAARHAEIVVNAGASIDGSALSDEIASSQTSTLHTSARLHAE</sequence>
<keyword evidence="1" id="KW-0812">Transmembrane</keyword>
<dbReference type="Proteomes" id="UP000271241">
    <property type="component" value="Unassembled WGS sequence"/>
</dbReference>
<gene>
    <name evidence="2" type="ORF">THASP1DRAFT_32986</name>
</gene>
<proteinExistence type="predicted"/>